<dbReference type="EMBL" id="FNQF01000002">
    <property type="protein sequence ID" value="SDZ88273.1"/>
    <property type="molecule type" value="Genomic_DNA"/>
</dbReference>
<protein>
    <submittedName>
        <fullName evidence="2">Phospholipase_D-nuclease N-terminal</fullName>
    </submittedName>
</protein>
<dbReference type="AlphaFoldDB" id="A0A1H3WMD2"/>
<dbReference type="STRING" id="908615.SAMN05421540_10264"/>
<dbReference type="Proteomes" id="UP000198820">
    <property type="component" value="Unassembled WGS sequence"/>
</dbReference>
<gene>
    <name evidence="2" type="ORF">SAMN05421540_10264</name>
</gene>
<organism evidence="2 3">
    <name type="scientific">Psychroflexus halocasei</name>
    <dbReference type="NCBI Taxonomy" id="908615"/>
    <lineage>
        <taxon>Bacteria</taxon>
        <taxon>Pseudomonadati</taxon>
        <taxon>Bacteroidota</taxon>
        <taxon>Flavobacteriia</taxon>
        <taxon>Flavobacteriales</taxon>
        <taxon>Flavobacteriaceae</taxon>
        <taxon>Psychroflexus</taxon>
    </lineage>
</organism>
<proteinExistence type="predicted"/>
<evidence type="ECO:0000313" key="2">
    <source>
        <dbReference type="EMBL" id="SDZ88273.1"/>
    </source>
</evidence>
<dbReference type="GO" id="GO:0005886">
    <property type="term" value="C:plasma membrane"/>
    <property type="evidence" value="ECO:0007669"/>
    <property type="project" value="UniProtKB-SubCell"/>
</dbReference>
<reference evidence="2 3" key="1">
    <citation type="submission" date="2016-10" db="EMBL/GenBank/DDBJ databases">
        <authorList>
            <person name="de Groot N.N."/>
        </authorList>
    </citation>
    <scope>NUCLEOTIDE SEQUENCE [LARGE SCALE GENOMIC DNA]</scope>
    <source>
        <strain evidence="2 3">DSM 23581</strain>
    </source>
</reference>
<name>A0A1H3WMD2_9FLAO</name>
<sequence>MNPNFMMLALILLSLTLWIWAVLDISRRQFKSRLTKAISLICVFMFPIIVPLLYFQLKEKLIIQKKRIFNKELKHC</sequence>
<feature type="transmembrane region" description="Helical" evidence="1">
    <location>
        <begin position="38"/>
        <end position="57"/>
    </location>
</feature>
<evidence type="ECO:0000256" key="1">
    <source>
        <dbReference type="SAM" id="Phobius"/>
    </source>
</evidence>
<keyword evidence="3" id="KW-1185">Reference proteome</keyword>
<accession>A0A1H3WMD2</accession>
<keyword evidence="1" id="KW-1133">Transmembrane helix</keyword>
<keyword evidence="1" id="KW-0812">Transmembrane</keyword>
<keyword evidence="1" id="KW-0472">Membrane</keyword>
<evidence type="ECO:0000313" key="3">
    <source>
        <dbReference type="Proteomes" id="UP000198820"/>
    </source>
</evidence>